<evidence type="ECO:0000256" key="7">
    <source>
        <dbReference type="ARBA" id="ARBA00057176"/>
    </source>
</evidence>
<evidence type="ECO:0000256" key="2">
    <source>
        <dbReference type="ARBA" id="ARBA00022491"/>
    </source>
</evidence>
<reference evidence="13 14" key="1">
    <citation type="submission" date="2015-04" db="EMBL/GenBank/DDBJ databases">
        <authorList>
            <person name="Syromyatnikov M.Y."/>
            <person name="Popov V.N."/>
        </authorList>
    </citation>
    <scope>NUCLEOTIDE SEQUENCE [LARGE SCALE GENOMIC DNA]</scope>
</reference>
<evidence type="ECO:0000313" key="13">
    <source>
        <dbReference type="EMBL" id="CRK88415.1"/>
    </source>
</evidence>
<dbReference type="CDD" id="cd11402">
    <property type="entry name" value="bHLHzip_Mnt"/>
    <property type="match status" value="1"/>
</dbReference>
<evidence type="ECO:0000313" key="14">
    <source>
        <dbReference type="Proteomes" id="UP000183832"/>
    </source>
</evidence>
<dbReference type="SMART" id="SM00353">
    <property type="entry name" value="HLH"/>
    <property type="match status" value="1"/>
</dbReference>
<feature type="region of interest" description="Disordered" evidence="11">
    <location>
        <begin position="261"/>
        <end position="318"/>
    </location>
</feature>
<feature type="compositionally biased region" description="Low complexity" evidence="11">
    <location>
        <begin position="296"/>
        <end position="313"/>
    </location>
</feature>
<feature type="compositionally biased region" description="Polar residues" evidence="11">
    <location>
        <begin position="114"/>
        <end position="124"/>
    </location>
</feature>
<feature type="compositionally biased region" description="Low complexity" evidence="11">
    <location>
        <begin position="423"/>
        <end position="446"/>
    </location>
</feature>
<accession>A0A1J1HK44</accession>
<keyword evidence="14" id="KW-1185">Reference proteome</keyword>
<feature type="compositionally biased region" description="Polar residues" evidence="11">
    <location>
        <begin position="272"/>
        <end position="295"/>
    </location>
</feature>
<dbReference type="OrthoDB" id="5920083at2759"/>
<evidence type="ECO:0000259" key="12">
    <source>
        <dbReference type="PROSITE" id="PS50888"/>
    </source>
</evidence>
<dbReference type="PANTHER" id="PTHR11969:SF99">
    <property type="entry name" value="MAX-BINDING PROTEIN MNT"/>
    <property type="match status" value="1"/>
</dbReference>
<dbReference type="GO" id="GO:0005634">
    <property type="term" value="C:nucleus"/>
    <property type="evidence" value="ECO:0007669"/>
    <property type="project" value="UniProtKB-SubCell"/>
</dbReference>
<feature type="region of interest" description="Disordered" evidence="11">
    <location>
        <begin position="423"/>
        <end position="453"/>
    </location>
</feature>
<keyword evidence="5" id="KW-0804">Transcription</keyword>
<feature type="domain" description="BHLH" evidence="12">
    <location>
        <begin position="158"/>
        <end position="210"/>
    </location>
</feature>
<evidence type="ECO:0000256" key="1">
    <source>
        <dbReference type="ARBA" id="ARBA00004123"/>
    </source>
</evidence>
<evidence type="ECO:0000256" key="4">
    <source>
        <dbReference type="ARBA" id="ARBA00023125"/>
    </source>
</evidence>
<dbReference type="GO" id="GO:0000981">
    <property type="term" value="F:DNA-binding transcription factor activity, RNA polymerase II-specific"/>
    <property type="evidence" value="ECO:0007669"/>
    <property type="project" value="TreeGrafter"/>
</dbReference>
<proteinExistence type="predicted"/>
<dbReference type="STRING" id="568069.A0A1J1HK44"/>
<evidence type="ECO:0000256" key="10">
    <source>
        <dbReference type="ARBA" id="ARBA00083368"/>
    </source>
</evidence>
<comment type="subunit">
    <text evidence="8">Efficient DNA binding requires dimerization with another bHLH protein. Binds DNA as a homodimer or a heterodimer with MAX.</text>
</comment>
<dbReference type="EMBL" id="CVRI01000007">
    <property type="protein sequence ID" value="CRK88415.1"/>
    <property type="molecule type" value="Genomic_DNA"/>
</dbReference>
<feature type="compositionally biased region" description="Low complexity" evidence="11">
    <location>
        <begin position="140"/>
        <end position="154"/>
    </location>
</feature>
<dbReference type="PANTHER" id="PTHR11969">
    <property type="entry name" value="MAX DIMERIZATION, MAD"/>
    <property type="match status" value="1"/>
</dbReference>
<feature type="region of interest" description="Disordered" evidence="11">
    <location>
        <begin position="1"/>
        <end position="24"/>
    </location>
</feature>
<evidence type="ECO:0000256" key="5">
    <source>
        <dbReference type="ARBA" id="ARBA00023163"/>
    </source>
</evidence>
<dbReference type="Pfam" id="PF00010">
    <property type="entry name" value="HLH"/>
    <property type="match status" value="1"/>
</dbReference>
<feature type="region of interest" description="Disordered" evidence="11">
    <location>
        <begin position="70"/>
        <end position="161"/>
    </location>
</feature>
<dbReference type="Proteomes" id="UP000183832">
    <property type="component" value="Unassembled WGS sequence"/>
</dbReference>
<dbReference type="PROSITE" id="PS50888">
    <property type="entry name" value="BHLH"/>
    <property type="match status" value="1"/>
</dbReference>
<evidence type="ECO:0000256" key="3">
    <source>
        <dbReference type="ARBA" id="ARBA00023015"/>
    </source>
</evidence>
<feature type="compositionally biased region" description="Low complexity" evidence="11">
    <location>
        <begin position="75"/>
        <end position="99"/>
    </location>
</feature>
<dbReference type="GO" id="GO:0000978">
    <property type="term" value="F:RNA polymerase II cis-regulatory region sequence-specific DNA binding"/>
    <property type="evidence" value="ECO:0007669"/>
    <property type="project" value="TreeGrafter"/>
</dbReference>
<comment type="subcellular location">
    <subcellularLocation>
        <location evidence="1">Nucleus</location>
    </subcellularLocation>
</comment>
<dbReference type="Gene3D" id="4.10.280.10">
    <property type="entry name" value="Helix-loop-helix DNA-binding domain"/>
    <property type="match status" value="1"/>
</dbReference>
<feature type="compositionally biased region" description="Basic and acidic residues" evidence="11">
    <location>
        <begin position="1"/>
        <end position="12"/>
    </location>
</feature>
<dbReference type="InterPro" id="IPR036638">
    <property type="entry name" value="HLH_DNA-bd_sf"/>
</dbReference>
<keyword evidence="2" id="KW-0678">Repressor</keyword>
<keyword evidence="3" id="KW-0805">Transcription regulation</keyword>
<name>A0A1J1HK44_9DIPT</name>
<evidence type="ECO:0000256" key="8">
    <source>
        <dbReference type="ARBA" id="ARBA00062701"/>
    </source>
</evidence>
<dbReference type="InterPro" id="IPR011598">
    <property type="entry name" value="bHLH_dom"/>
</dbReference>
<evidence type="ECO:0000256" key="11">
    <source>
        <dbReference type="SAM" id="MobiDB-lite"/>
    </source>
</evidence>
<organism evidence="13 14">
    <name type="scientific">Clunio marinus</name>
    <dbReference type="NCBI Taxonomy" id="568069"/>
    <lineage>
        <taxon>Eukaryota</taxon>
        <taxon>Metazoa</taxon>
        <taxon>Ecdysozoa</taxon>
        <taxon>Arthropoda</taxon>
        <taxon>Hexapoda</taxon>
        <taxon>Insecta</taxon>
        <taxon>Pterygota</taxon>
        <taxon>Neoptera</taxon>
        <taxon>Endopterygota</taxon>
        <taxon>Diptera</taxon>
        <taxon>Nematocera</taxon>
        <taxon>Chironomoidea</taxon>
        <taxon>Chironomidae</taxon>
        <taxon>Clunio</taxon>
    </lineage>
</organism>
<evidence type="ECO:0000256" key="6">
    <source>
        <dbReference type="ARBA" id="ARBA00023242"/>
    </source>
</evidence>
<sequence length="710" mass="76007">MFRLQKETKPKSESSPSPSLVVISRPPAHFTPQQVTIDLSKNSTIPSTLSNGSGNSVTIYNIDESPTSLNLSTESSGYVSNSTTSSLGNLSLNQSGVNGEDVESEKSSPLLDQKLSTPIQSTFSALPMPPSVSSGRRRTISSNSNSSTLRSPSTVRAGTREVHNKLEKNRRAHLKECFEALKKQLPITPDEKKTSNLSILGAAIRHIQFVKRKEREYEHEMERLAKEKISNQNRIIFLKRELTQRDIDFTKLLPEQTDVTAVKSERNETSNDGKNGVLYNTSSSLPNTARTSPVASLTNSTNLSSNLMGTSSMPGSPSRITMLSTGNQIMPLSLTSKSTNDENLSSKLSINPIKLPTTNIQTKPTLMPIATPGSGSQMPTALNLKAGEIPSSCQTMPLNLHAAVSSVTNIQPLNGLKNGLKGYNNSKESKTNKSSSPVITSMSMSSNCMTQPQVTSTTSNMKIDQHEPPKKLIKLINGSAILAPDNKMIQHSNQLTLQQVVGGGGLVVSPIQLVASQGFKVIGQPNGVTTIELSGPNINGHPNTTLQHHQQQRSHHLTHTQPGNLQKLLMNGNGVTSTSSGNISTISIPTIAQHGTNGSRLAPGGAELNLLPSNTTPNGAVYRNQGKLAIMKDTNNSSRVHMMQSTPTIVVTQSQGINIITSSAQLSGKMMQTNAPQYLSATSVKPMLLVNHNGSGSPTSVANDVGKSQN</sequence>
<protein>
    <recommendedName>
        <fullName evidence="9">Max-binding protein MNT</fullName>
    </recommendedName>
    <alternativeName>
        <fullName evidence="10">Myc antagonist MNT</fullName>
    </alternativeName>
</protein>
<dbReference type="GO" id="GO:0046983">
    <property type="term" value="F:protein dimerization activity"/>
    <property type="evidence" value="ECO:0007669"/>
    <property type="project" value="InterPro"/>
</dbReference>
<dbReference type="AlphaFoldDB" id="A0A1J1HK44"/>
<dbReference type="FunFam" id="4.10.280.10:FF:000034">
    <property type="entry name" value="MAX network transcriptional repressor"/>
    <property type="match status" value="1"/>
</dbReference>
<dbReference type="SUPFAM" id="SSF47459">
    <property type="entry name" value="HLH, helix-loop-helix DNA-binding domain"/>
    <property type="match status" value="1"/>
</dbReference>
<comment type="function">
    <text evidence="7">Binds DNA as a heterodimer with MAX and represses transcription. Binds to the canonical E box sequence 5'-CACGTG-3' and, with higher affinity, to 5'-CACGCG-3'.</text>
</comment>
<keyword evidence="4" id="KW-0238">DNA-binding</keyword>
<evidence type="ECO:0000256" key="9">
    <source>
        <dbReference type="ARBA" id="ARBA00070444"/>
    </source>
</evidence>
<keyword evidence="6" id="KW-0539">Nucleus</keyword>
<gene>
    <name evidence="13" type="ORF">CLUMA_CG002184</name>
</gene>